<evidence type="ECO:0000313" key="2">
    <source>
        <dbReference type="EMBL" id="ARK28729.1"/>
    </source>
</evidence>
<dbReference type="AlphaFoldDB" id="A0A1Y9THI5"/>
<protein>
    <submittedName>
        <fullName evidence="2">Uncharacterized protein</fullName>
    </submittedName>
</protein>
<feature type="transmembrane region" description="Helical" evidence="1">
    <location>
        <begin position="12"/>
        <end position="29"/>
    </location>
</feature>
<accession>A0A1Y9THI5</accession>
<reference evidence="2 3" key="1">
    <citation type="submission" date="2017-04" db="EMBL/GenBank/DDBJ databases">
        <title>Bacillus krulwichiae AM31D Genome sequencing and assembly.</title>
        <authorList>
            <person name="Krulwich T.A."/>
            <person name="Anastor L."/>
            <person name="Ehrlich R."/>
            <person name="Ehrlich G.D."/>
            <person name="Janto B."/>
        </authorList>
    </citation>
    <scope>NUCLEOTIDE SEQUENCE [LARGE SCALE GENOMIC DNA]</scope>
    <source>
        <strain evidence="2 3">AM31D</strain>
    </source>
</reference>
<name>A0A1Y9THI5_9BACI</name>
<proteinExistence type="predicted"/>
<evidence type="ECO:0000256" key="1">
    <source>
        <dbReference type="SAM" id="Phobius"/>
    </source>
</evidence>
<dbReference type="Proteomes" id="UP000193006">
    <property type="component" value="Chromosome"/>
</dbReference>
<sequence length="34" mass="3955">MDYGLTTATWVLLYLPMPLLIVFSIISLLKRRSE</sequence>
<organism evidence="2 3">
    <name type="scientific">Halalkalibacter krulwichiae</name>
    <dbReference type="NCBI Taxonomy" id="199441"/>
    <lineage>
        <taxon>Bacteria</taxon>
        <taxon>Bacillati</taxon>
        <taxon>Bacillota</taxon>
        <taxon>Bacilli</taxon>
        <taxon>Bacillales</taxon>
        <taxon>Bacillaceae</taxon>
        <taxon>Halalkalibacter</taxon>
    </lineage>
</organism>
<keyword evidence="3" id="KW-1185">Reference proteome</keyword>
<keyword evidence="1" id="KW-1133">Transmembrane helix</keyword>
<keyword evidence="1" id="KW-0812">Transmembrane</keyword>
<keyword evidence="1" id="KW-0472">Membrane</keyword>
<gene>
    <name evidence="2" type="ORF">BkAM31D_02080</name>
</gene>
<evidence type="ECO:0000313" key="3">
    <source>
        <dbReference type="Proteomes" id="UP000193006"/>
    </source>
</evidence>
<dbReference type="KEGG" id="bkw:BkAM31D_02080"/>
<dbReference type="EMBL" id="CP020814">
    <property type="protein sequence ID" value="ARK28729.1"/>
    <property type="molecule type" value="Genomic_DNA"/>
</dbReference>
<dbReference type="STRING" id="199441.BkAM31D_02080"/>